<accession>A0ABU1PDF3</accession>
<dbReference type="RefSeq" id="WP_146012831.1">
    <property type="nucleotide sequence ID" value="NZ_JAVDSJ010000002.1"/>
</dbReference>
<evidence type="ECO:0000313" key="2">
    <source>
        <dbReference type="Proteomes" id="UP001260715"/>
    </source>
</evidence>
<reference evidence="1 2" key="1">
    <citation type="submission" date="2023-07" db="EMBL/GenBank/DDBJ databases">
        <title>Sorghum-associated microbial communities from plants grown in Nebraska, USA.</title>
        <authorList>
            <person name="Schachtman D."/>
        </authorList>
    </citation>
    <scope>NUCLEOTIDE SEQUENCE [LARGE SCALE GENOMIC DNA]</scope>
    <source>
        <strain evidence="1 2">596</strain>
    </source>
</reference>
<dbReference type="Proteomes" id="UP001260715">
    <property type="component" value="Unassembled WGS sequence"/>
</dbReference>
<gene>
    <name evidence="1" type="ORF">J2W50_001591</name>
</gene>
<evidence type="ECO:0000313" key="1">
    <source>
        <dbReference type="EMBL" id="MDR6583393.1"/>
    </source>
</evidence>
<keyword evidence="2" id="KW-1185">Reference proteome</keyword>
<sequence>MWFSIVQCVVEGERRRRGASAGRTIITFSPEAGVQWNLWSAEKLSRAACGGLFWGVVMVRAGFLHRLAASHVDAEIFYGFILRPRAAAIVI</sequence>
<comment type="caution">
    <text evidence="1">The sequence shown here is derived from an EMBL/GenBank/DDBJ whole genome shotgun (WGS) entry which is preliminary data.</text>
</comment>
<name>A0ABU1PDF3_9BURK</name>
<proteinExistence type="predicted"/>
<dbReference type="EMBL" id="JAVDSJ010000002">
    <property type="protein sequence ID" value="MDR6583393.1"/>
    <property type="molecule type" value="Genomic_DNA"/>
</dbReference>
<organism evidence="1 2">
    <name type="scientific">Herbaspirillum frisingense</name>
    <dbReference type="NCBI Taxonomy" id="92645"/>
    <lineage>
        <taxon>Bacteria</taxon>
        <taxon>Pseudomonadati</taxon>
        <taxon>Pseudomonadota</taxon>
        <taxon>Betaproteobacteria</taxon>
        <taxon>Burkholderiales</taxon>
        <taxon>Oxalobacteraceae</taxon>
        <taxon>Herbaspirillum</taxon>
    </lineage>
</organism>
<protein>
    <submittedName>
        <fullName evidence="1">Uncharacterized protein</fullName>
    </submittedName>
</protein>